<dbReference type="PANTHER" id="PTHR42850">
    <property type="entry name" value="METALLOPHOSPHOESTERASE"/>
    <property type="match status" value="1"/>
</dbReference>
<dbReference type="GO" id="GO:0008803">
    <property type="term" value="F:bis(5'-nucleosyl)-tetraphosphatase (symmetrical) activity"/>
    <property type="evidence" value="ECO:0007669"/>
    <property type="project" value="TreeGrafter"/>
</dbReference>
<dbReference type="RefSeq" id="WP_092075689.1">
    <property type="nucleotide sequence ID" value="NZ_FOYI01000001.1"/>
</dbReference>
<evidence type="ECO:0000313" key="3">
    <source>
        <dbReference type="Proteomes" id="UP000199302"/>
    </source>
</evidence>
<dbReference type="GO" id="GO:0005737">
    <property type="term" value="C:cytoplasm"/>
    <property type="evidence" value="ECO:0007669"/>
    <property type="project" value="TreeGrafter"/>
</dbReference>
<dbReference type="Gene3D" id="3.60.21.10">
    <property type="match status" value="1"/>
</dbReference>
<protein>
    <submittedName>
        <fullName evidence="2">Serine/threonine protein phosphatase 1</fullName>
    </submittedName>
</protein>
<dbReference type="AlphaFoldDB" id="A0A1I6CQ94"/>
<dbReference type="Pfam" id="PF00149">
    <property type="entry name" value="Metallophos"/>
    <property type="match status" value="1"/>
</dbReference>
<dbReference type="OrthoDB" id="9807890at2"/>
<dbReference type="CDD" id="cd00144">
    <property type="entry name" value="MPP_PPP_family"/>
    <property type="match status" value="1"/>
</dbReference>
<proteinExistence type="predicted"/>
<reference evidence="2 3" key="1">
    <citation type="submission" date="2016-10" db="EMBL/GenBank/DDBJ databases">
        <authorList>
            <person name="de Groot N.N."/>
        </authorList>
    </citation>
    <scope>NUCLEOTIDE SEQUENCE [LARGE SCALE GENOMIC DNA]</scope>
    <source>
        <strain evidence="3">KMM 9023,NRIC 0796,JCM 17311,KCTC 23692</strain>
    </source>
</reference>
<organism evidence="2 3">
    <name type="scientific">Poseidonocella sedimentorum</name>
    <dbReference type="NCBI Taxonomy" id="871652"/>
    <lineage>
        <taxon>Bacteria</taxon>
        <taxon>Pseudomonadati</taxon>
        <taxon>Pseudomonadota</taxon>
        <taxon>Alphaproteobacteria</taxon>
        <taxon>Rhodobacterales</taxon>
        <taxon>Roseobacteraceae</taxon>
        <taxon>Poseidonocella</taxon>
    </lineage>
</organism>
<dbReference type="EMBL" id="FOYI01000001">
    <property type="protein sequence ID" value="SFQ95323.1"/>
    <property type="molecule type" value="Genomic_DNA"/>
</dbReference>
<accession>A0A1I6CQ94</accession>
<dbReference type="SUPFAM" id="SSF56300">
    <property type="entry name" value="Metallo-dependent phosphatases"/>
    <property type="match status" value="1"/>
</dbReference>
<dbReference type="STRING" id="871652.SAMN04515673_101187"/>
<dbReference type="InterPro" id="IPR004843">
    <property type="entry name" value="Calcineurin-like_PHP"/>
</dbReference>
<feature type="domain" description="Calcineurin-like phosphoesterase" evidence="1">
    <location>
        <begin position="3"/>
        <end position="207"/>
    </location>
</feature>
<dbReference type="Proteomes" id="UP000199302">
    <property type="component" value="Unassembled WGS sequence"/>
</dbReference>
<gene>
    <name evidence="2" type="ORF">SAMN04515673_101187</name>
</gene>
<sequence>MTPIYVLADIHGFIDELDTALALIEADGGPDAEVVFLGDYVDRGPDSRAVIERLSSGVAQGRNWTCLLGNHDRMFLRFLEDQRIDDPAISSGRTWLDPRLGGLTTLDSYGPMPRPSRLRTPPTARIWDAARDAVPDAHRAFLTTRPLTHQTGELLFVHAGIRPEVPLDDQAEDDLVWIRSPFLEHEAPHPWLVVHGHTALDAPAHHGNRVNLDGGTGYGRRLYPAAFEGRSCRLLTRGGSIPLAP</sequence>
<dbReference type="PANTHER" id="PTHR42850:SF4">
    <property type="entry name" value="ZINC-DEPENDENT ENDOPOLYPHOSPHATASE"/>
    <property type="match status" value="1"/>
</dbReference>
<dbReference type="InterPro" id="IPR050126">
    <property type="entry name" value="Ap4A_hydrolase"/>
</dbReference>
<keyword evidence="3" id="KW-1185">Reference proteome</keyword>
<dbReference type="InterPro" id="IPR029052">
    <property type="entry name" value="Metallo-depent_PP-like"/>
</dbReference>
<evidence type="ECO:0000313" key="2">
    <source>
        <dbReference type="EMBL" id="SFQ95323.1"/>
    </source>
</evidence>
<evidence type="ECO:0000259" key="1">
    <source>
        <dbReference type="Pfam" id="PF00149"/>
    </source>
</evidence>
<name>A0A1I6CQ94_9RHOB</name>
<dbReference type="GO" id="GO:0110154">
    <property type="term" value="P:RNA decapping"/>
    <property type="evidence" value="ECO:0007669"/>
    <property type="project" value="TreeGrafter"/>
</dbReference>
<dbReference type="GO" id="GO:0016791">
    <property type="term" value="F:phosphatase activity"/>
    <property type="evidence" value="ECO:0007669"/>
    <property type="project" value="TreeGrafter"/>
</dbReference>